<keyword evidence="2" id="KW-0251">Elongation factor</keyword>
<dbReference type="Proteomes" id="UP000010552">
    <property type="component" value="Unassembled WGS sequence"/>
</dbReference>
<feature type="compositionally biased region" description="Basic and acidic residues" evidence="1">
    <location>
        <begin position="35"/>
        <end position="50"/>
    </location>
</feature>
<evidence type="ECO:0000313" key="3">
    <source>
        <dbReference type="Proteomes" id="UP000010552"/>
    </source>
</evidence>
<reference evidence="3" key="1">
    <citation type="journal article" date="2013" name="Science">
        <title>Comparative analysis of bat genomes provides insight into the evolution of flight and immunity.</title>
        <authorList>
            <person name="Zhang G."/>
            <person name="Cowled C."/>
            <person name="Shi Z."/>
            <person name="Huang Z."/>
            <person name="Bishop-Lilly K.A."/>
            <person name="Fang X."/>
            <person name="Wynne J.W."/>
            <person name="Xiong Z."/>
            <person name="Baker M.L."/>
            <person name="Zhao W."/>
            <person name="Tachedjian M."/>
            <person name="Zhu Y."/>
            <person name="Zhou P."/>
            <person name="Jiang X."/>
            <person name="Ng J."/>
            <person name="Yang L."/>
            <person name="Wu L."/>
            <person name="Xiao J."/>
            <person name="Feng Y."/>
            <person name="Chen Y."/>
            <person name="Sun X."/>
            <person name="Zhang Y."/>
            <person name="Marsh G.A."/>
            <person name="Crameri G."/>
            <person name="Broder C.C."/>
            <person name="Frey K.G."/>
            <person name="Wang L.F."/>
            <person name="Wang J."/>
        </authorList>
    </citation>
    <scope>NUCLEOTIDE SEQUENCE [LARGE SCALE GENOMIC DNA]</scope>
</reference>
<feature type="compositionally biased region" description="Basic and acidic residues" evidence="1">
    <location>
        <begin position="219"/>
        <end position="229"/>
    </location>
</feature>
<evidence type="ECO:0000313" key="2">
    <source>
        <dbReference type="EMBL" id="ELK07485.1"/>
    </source>
</evidence>
<sequence>MVGCRGLQVCGYKPQLRQEKERSAGSVRQRTGHLNMEKLYNEKEGKLENEEKPEDEVDTEDERKSDEEEKPGVERKPKHKGKLQDEGQPNDERTQEKQGKSEDEGKARGGGKPEPQAKTKSEPRAAEKHQAEDYVPRKAKRKTDRETDDSPKDYQEDLQERHLSSEEMMRECGDVSRAQEELRKKQKMGGFHWMQREVQDPFAPKGQRSVRGVKGGGRGQKDLEDIPYV</sequence>
<feature type="compositionally biased region" description="Acidic residues" evidence="1">
    <location>
        <begin position="51"/>
        <end position="60"/>
    </location>
</feature>
<gene>
    <name evidence="2" type="ORF">PAL_GLEAN10000876</name>
</gene>
<evidence type="ECO:0000256" key="1">
    <source>
        <dbReference type="SAM" id="MobiDB-lite"/>
    </source>
</evidence>
<dbReference type="Pfam" id="PF04538">
    <property type="entry name" value="BEX"/>
    <property type="match status" value="1"/>
</dbReference>
<dbReference type="EMBL" id="KB030960">
    <property type="protein sequence ID" value="ELK07485.1"/>
    <property type="molecule type" value="Genomic_DNA"/>
</dbReference>
<dbReference type="STRING" id="9402.L5K7K8"/>
<feature type="compositionally biased region" description="Basic and acidic residues" evidence="1">
    <location>
        <begin position="115"/>
        <end position="136"/>
    </location>
</feature>
<feature type="compositionally biased region" description="Basic and acidic residues" evidence="1">
    <location>
        <begin position="82"/>
        <end position="107"/>
    </location>
</feature>
<keyword evidence="3" id="KW-1185">Reference proteome</keyword>
<dbReference type="AlphaFoldDB" id="L5K7K8"/>
<dbReference type="InParanoid" id="L5K7K8"/>
<feature type="compositionally biased region" description="Basic and acidic residues" evidence="1">
    <location>
        <begin position="61"/>
        <end position="75"/>
    </location>
</feature>
<feature type="compositionally biased region" description="Basic and acidic residues" evidence="1">
    <location>
        <begin position="143"/>
        <end position="183"/>
    </location>
</feature>
<dbReference type="GO" id="GO:0003746">
    <property type="term" value="F:translation elongation factor activity"/>
    <property type="evidence" value="ECO:0007669"/>
    <property type="project" value="UniProtKB-KW"/>
</dbReference>
<organism evidence="2 3">
    <name type="scientific">Pteropus alecto</name>
    <name type="common">Black flying fox</name>
    <dbReference type="NCBI Taxonomy" id="9402"/>
    <lineage>
        <taxon>Eukaryota</taxon>
        <taxon>Metazoa</taxon>
        <taxon>Chordata</taxon>
        <taxon>Craniata</taxon>
        <taxon>Vertebrata</taxon>
        <taxon>Euteleostomi</taxon>
        <taxon>Mammalia</taxon>
        <taxon>Eutheria</taxon>
        <taxon>Laurasiatheria</taxon>
        <taxon>Chiroptera</taxon>
        <taxon>Yinpterochiroptera</taxon>
        <taxon>Pteropodoidea</taxon>
        <taxon>Pteropodidae</taxon>
        <taxon>Pteropodinae</taxon>
        <taxon>Pteropus</taxon>
    </lineage>
</organism>
<proteinExistence type="predicted"/>
<feature type="region of interest" description="Disordered" evidence="1">
    <location>
        <begin position="12"/>
        <end position="229"/>
    </location>
</feature>
<protein>
    <submittedName>
        <fullName evidence="2">Transcription elongation factor A protein-like 3</fullName>
    </submittedName>
</protein>
<dbReference type="InterPro" id="IPR021156">
    <property type="entry name" value="TF_A-like/BEX"/>
</dbReference>
<keyword evidence="2" id="KW-0648">Protein biosynthesis</keyword>
<name>L5K7K8_PTEAL</name>
<dbReference type="eggNOG" id="ENOG502RKY0">
    <property type="taxonomic scope" value="Eukaryota"/>
</dbReference>
<accession>L5K7K8</accession>